<reference evidence="3 4" key="1">
    <citation type="submission" date="2018-03" db="EMBL/GenBank/DDBJ databases">
        <title>Draft Genome Sequences of the Obligatory Marine Myxobacteria Enhygromyxa salina SWB007.</title>
        <authorList>
            <person name="Poehlein A."/>
            <person name="Moghaddam J.A."/>
            <person name="Harms H."/>
            <person name="Alanjari M."/>
            <person name="Koenig G.M."/>
            <person name="Daniel R."/>
            <person name="Schaeberle T.F."/>
        </authorList>
    </citation>
    <scope>NUCLEOTIDE SEQUENCE [LARGE SCALE GENOMIC DNA]</scope>
    <source>
        <strain evidence="3 4">SWB007</strain>
    </source>
</reference>
<comment type="caution">
    <text evidence="3">The sequence shown here is derived from an EMBL/GenBank/DDBJ whole genome shotgun (WGS) entry which is preliminary data.</text>
</comment>
<dbReference type="EMBL" id="PVNL01000016">
    <property type="protein sequence ID" value="PRQ09545.1"/>
    <property type="molecule type" value="Genomic_DNA"/>
</dbReference>
<proteinExistence type="predicted"/>
<organism evidence="3 4">
    <name type="scientific">Enhygromyxa salina</name>
    <dbReference type="NCBI Taxonomy" id="215803"/>
    <lineage>
        <taxon>Bacteria</taxon>
        <taxon>Pseudomonadati</taxon>
        <taxon>Myxococcota</taxon>
        <taxon>Polyangia</taxon>
        <taxon>Nannocystales</taxon>
        <taxon>Nannocystaceae</taxon>
        <taxon>Enhygromyxa</taxon>
    </lineage>
</organism>
<dbReference type="EC" id="3.6.4.-" evidence="3"/>
<dbReference type="NCBIfam" id="NF038317">
    <property type="entry name" value="DISARM_DrmD"/>
    <property type="match status" value="1"/>
</dbReference>
<dbReference type="OrthoDB" id="18878at2"/>
<evidence type="ECO:0000313" key="3">
    <source>
        <dbReference type="EMBL" id="PRQ09545.1"/>
    </source>
</evidence>
<dbReference type="SUPFAM" id="SSF52540">
    <property type="entry name" value="P-loop containing nucleoside triphosphate hydrolases"/>
    <property type="match status" value="1"/>
</dbReference>
<dbReference type="InterPro" id="IPR000330">
    <property type="entry name" value="SNF2_N"/>
</dbReference>
<dbReference type="Gene3D" id="3.40.50.10810">
    <property type="entry name" value="Tandem AAA-ATPase domain"/>
    <property type="match status" value="1"/>
</dbReference>
<dbReference type="AlphaFoldDB" id="A0A2S9YWQ8"/>
<evidence type="ECO:0000259" key="2">
    <source>
        <dbReference type="PROSITE" id="PS51192"/>
    </source>
</evidence>
<dbReference type="InterPro" id="IPR027417">
    <property type="entry name" value="P-loop_NTPase"/>
</dbReference>
<dbReference type="Proteomes" id="UP000238823">
    <property type="component" value="Unassembled WGS sequence"/>
</dbReference>
<dbReference type="SMART" id="SM00487">
    <property type="entry name" value="DEXDc"/>
    <property type="match status" value="1"/>
</dbReference>
<keyword evidence="3" id="KW-0378">Hydrolase</keyword>
<dbReference type="InterPro" id="IPR038718">
    <property type="entry name" value="SNF2-like_sf"/>
</dbReference>
<dbReference type="GO" id="GO:0016787">
    <property type="term" value="F:hydrolase activity"/>
    <property type="evidence" value="ECO:0007669"/>
    <property type="project" value="UniProtKB-KW"/>
</dbReference>
<dbReference type="Pfam" id="PF00176">
    <property type="entry name" value="SNF2-rel_dom"/>
    <property type="match status" value="1"/>
</dbReference>
<feature type="domain" description="Helicase ATP-binding" evidence="2">
    <location>
        <begin position="237"/>
        <end position="418"/>
    </location>
</feature>
<dbReference type="PANTHER" id="PTHR10799">
    <property type="entry name" value="SNF2/RAD54 HELICASE FAMILY"/>
    <property type="match status" value="1"/>
</dbReference>
<feature type="region of interest" description="Disordered" evidence="1">
    <location>
        <begin position="532"/>
        <end position="553"/>
    </location>
</feature>
<feature type="compositionally biased region" description="Basic residues" evidence="1">
    <location>
        <begin position="755"/>
        <end position="776"/>
    </location>
</feature>
<evidence type="ECO:0000256" key="1">
    <source>
        <dbReference type="SAM" id="MobiDB-lite"/>
    </source>
</evidence>
<dbReference type="GO" id="GO:0005524">
    <property type="term" value="F:ATP binding"/>
    <property type="evidence" value="ECO:0007669"/>
    <property type="project" value="UniProtKB-KW"/>
</dbReference>
<protein>
    <submittedName>
        <fullName evidence="3">RNA polymerase-associated protein RapA</fullName>
        <ecNumber evidence="3">3.6.4.-</ecNumber>
    </submittedName>
</protein>
<dbReference type="PROSITE" id="PS51192">
    <property type="entry name" value="HELICASE_ATP_BIND_1"/>
    <property type="match status" value="1"/>
</dbReference>
<dbReference type="InterPro" id="IPR057342">
    <property type="entry name" value="DEXDc_RapA"/>
</dbReference>
<gene>
    <name evidence="3" type="primary">rapA_1</name>
    <name evidence="3" type="ORF">ENSA7_07250</name>
</gene>
<dbReference type="CDD" id="cd18011">
    <property type="entry name" value="DEXDc_RapA"/>
    <property type="match status" value="1"/>
</dbReference>
<feature type="compositionally biased region" description="Basic residues" evidence="1">
    <location>
        <begin position="786"/>
        <end position="796"/>
    </location>
</feature>
<accession>A0A2S9YWQ8</accession>
<evidence type="ECO:0000313" key="4">
    <source>
        <dbReference type="Proteomes" id="UP000238823"/>
    </source>
</evidence>
<dbReference type="InterPro" id="IPR014001">
    <property type="entry name" value="Helicase_ATP-bd"/>
</dbReference>
<name>A0A2S9YWQ8_9BACT</name>
<sequence length="796" mass="89841">MTPNKLSILEHLGRKRLLRLRDHFEIDLPPSAESSALIDALTSVESISLANIVGRLNSRELAKLCELHELPGAANKGQDAATLLDAHREHPTPTEQPVQPKAPAPTVARPVGHRWRDADPLEPGQIVRVRSRQYLVEDLTAPKQHGDATLVRLSCLEDDALGEPLEVLWECEIDARILGKSSWEAVAERGFDRPELFSAYLHTLRWNCVTSTDPKLFQAPYRAGIQVKDYQLEPLRKALLMPRVHLFVADDVGLGKTIEAGLILREMLMRQRVRRVIVACPPSVVQQWRDEMEQRFGLTFIIVDRAWFAEIRRERGWGANLWKTHSRFIISHALLRDATYAGPLRDHLGTFSPSSMLILDEAHNAAPASGARYAIDSNLTRTVRDLAPRFEHKLFLSATPHNGHSNSFAALLEILDPQRFCRGVPVHPDQLADVMVRRLKADVRELVPGEFAERIIEPIIIEGLPDDAPELELSRRLQRLRELRSERLANTNESRRSAAMLVLTSLQKRLLSSIEAFYRTLDVHRRAIERRAKKAAKTTKNSPPGDLSLLRDGVGSDDERAELSEDAVCVEEQAQLETASAHANPEGPSEDEGALLSGMLEIAAAHRYSPAPRFERLVAWIREHQCPEFGVAVHEGGAVVVVGLAGLLERLAGLPVFGERKRLEIIKLCELHAAMDHAVLEAYGWHDLAERATCEFQLEYEEDDEDDGGHKRKKKKPWRYKWPQEFHDEVLARLLELNQTYAEEERLAGEGPSSKKAKPKKKRDKKKPAKKKSSKKKASEPEQVRMTKHNSLRARL</sequence>
<feature type="region of interest" description="Disordered" evidence="1">
    <location>
        <begin position="743"/>
        <end position="796"/>
    </location>
</feature>
<dbReference type="GO" id="GO:0004386">
    <property type="term" value="F:helicase activity"/>
    <property type="evidence" value="ECO:0007669"/>
    <property type="project" value="UniProtKB-KW"/>
</dbReference>